<proteinExistence type="predicted"/>
<dbReference type="RefSeq" id="WP_188880903.1">
    <property type="nucleotide sequence ID" value="NZ_BMOY01000004.1"/>
</dbReference>
<reference evidence="1" key="1">
    <citation type="journal article" date="2014" name="Int. J. Syst. Evol. Microbiol.">
        <title>Complete genome sequence of Corynebacterium casei LMG S-19264T (=DSM 44701T), isolated from a smear-ripened cheese.</title>
        <authorList>
            <consortium name="US DOE Joint Genome Institute (JGI-PGF)"/>
            <person name="Walter F."/>
            <person name="Albersmeier A."/>
            <person name="Kalinowski J."/>
            <person name="Ruckert C."/>
        </authorList>
    </citation>
    <scope>NUCLEOTIDE SEQUENCE</scope>
    <source>
        <strain evidence="1">JCM 18487</strain>
    </source>
</reference>
<comment type="caution">
    <text evidence="1">The sequence shown here is derived from an EMBL/GenBank/DDBJ whole genome shotgun (WGS) entry which is preliminary data.</text>
</comment>
<accession>A0A917K2W5</accession>
<keyword evidence="2" id="KW-1185">Reference proteome</keyword>
<dbReference type="AlphaFoldDB" id="A0A917K2W5"/>
<dbReference type="EMBL" id="BMOY01000004">
    <property type="protein sequence ID" value="GGI97983.1"/>
    <property type="molecule type" value="Genomic_DNA"/>
</dbReference>
<dbReference type="PROSITE" id="PS51257">
    <property type="entry name" value="PROKAR_LIPOPROTEIN"/>
    <property type="match status" value="1"/>
</dbReference>
<name>A0A917K2W5_9BACL</name>
<dbReference type="Proteomes" id="UP000637695">
    <property type="component" value="Unassembled WGS sequence"/>
</dbReference>
<sequence length="184" mass="19992">MARRLFDSYVVLVFTTLAATACDQVAAALSAAWLMFALGCGAHAGWRGWRGRWVVQAAWAAQAPGWVLAGASLALAAQDGGNEWCNGVFQLWVHPFSTWLRMVPPGVWHGFSSSYLAACLIPPGVGAWLLCGWAGGVMTRGMVNHAVRVQRADPPRSRGLPWQVSKILPHAASRMRLSLRRTKN</sequence>
<gene>
    <name evidence="1" type="ORF">GCM10010885_04510</name>
</gene>
<organism evidence="1 2">
    <name type="scientific">Alicyclobacillus cellulosilyticus</name>
    <dbReference type="NCBI Taxonomy" id="1003997"/>
    <lineage>
        <taxon>Bacteria</taxon>
        <taxon>Bacillati</taxon>
        <taxon>Bacillota</taxon>
        <taxon>Bacilli</taxon>
        <taxon>Bacillales</taxon>
        <taxon>Alicyclobacillaceae</taxon>
        <taxon>Alicyclobacillus</taxon>
    </lineage>
</organism>
<reference evidence="1" key="2">
    <citation type="submission" date="2020-09" db="EMBL/GenBank/DDBJ databases">
        <authorList>
            <person name="Sun Q."/>
            <person name="Ohkuma M."/>
        </authorList>
    </citation>
    <scope>NUCLEOTIDE SEQUENCE</scope>
    <source>
        <strain evidence="1">JCM 18487</strain>
    </source>
</reference>
<evidence type="ECO:0000313" key="1">
    <source>
        <dbReference type="EMBL" id="GGI97983.1"/>
    </source>
</evidence>
<protein>
    <submittedName>
        <fullName evidence="1">Uncharacterized protein</fullName>
    </submittedName>
</protein>
<evidence type="ECO:0000313" key="2">
    <source>
        <dbReference type="Proteomes" id="UP000637695"/>
    </source>
</evidence>